<name>A0ABV6CXS7_9SPHN</name>
<protein>
    <submittedName>
        <fullName evidence="4">Uncharacterized protein</fullName>
    </submittedName>
</protein>
<keyword evidence="3" id="KW-0732">Signal</keyword>
<feature type="compositionally biased region" description="Low complexity" evidence="1">
    <location>
        <begin position="41"/>
        <end position="96"/>
    </location>
</feature>
<keyword evidence="5" id="KW-1185">Reference proteome</keyword>
<feature type="compositionally biased region" description="Low complexity" evidence="1">
    <location>
        <begin position="161"/>
        <end position="177"/>
    </location>
</feature>
<feature type="region of interest" description="Disordered" evidence="1">
    <location>
        <begin position="323"/>
        <end position="365"/>
    </location>
</feature>
<reference evidence="4 5" key="1">
    <citation type="submission" date="2024-09" db="EMBL/GenBank/DDBJ databases">
        <authorList>
            <person name="Sun Q."/>
            <person name="Mori K."/>
        </authorList>
    </citation>
    <scope>NUCLEOTIDE SEQUENCE [LARGE SCALE GENOMIC DNA]</scope>
    <source>
        <strain evidence="4 5">CCM 7706</strain>
    </source>
</reference>
<evidence type="ECO:0000256" key="1">
    <source>
        <dbReference type="SAM" id="MobiDB-lite"/>
    </source>
</evidence>
<dbReference type="EMBL" id="JBHLWK010000015">
    <property type="protein sequence ID" value="MFC0205195.1"/>
    <property type="molecule type" value="Genomic_DNA"/>
</dbReference>
<feature type="chain" id="PRO_5045808696" evidence="3">
    <location>
        <begin position="30"/>
        <end position="365"/>
    </location>
</feature>
<feature type="signal peptide" evidence="3">
    <location>
        <begin position="1"/>
        <end position="29"/>
    </location>
</feature>
<sequence>MDNNSYARSPHSLTAIAAVLALSSVPAMAQEVQPPAPAAPAPVIDAAPPATPITPTLVLPPAATAPTAAPDATTTAGTTPSAAAPVVVPEPAPAAGEGARSQTVPAQVTSRTASTPPTRTRLAQPVAVEASDAQPTVPTARQNGTAADGALAQGGVPRAVASPAGDSTAPAPAARAPARAEDADRGRKLPLAEIAGILAALGIAGVGIAAMMRRRRSPVAGDLDDAPEPLPPMSAAEPVPAPARAVAAAQPGVAEPAVVEPPVRAAAPVGAGATAMLAASPLPRTAQERQSILDRMVAATPDEGNPFTSRKGRLRRARIQLQHREHREQAAAERASSFDFRTYRSSKQPGTETASSPARPDLVDA</sequence>
<feature type="region of interest" description="Disordered" evidence="1">
    <location>
        <begin position="33"/>
        <end position="142"/>
    </location>
</feature>
<accession>A0ABV6CXS7</accession>
<feature type="transmembrane region" description="Helical" evidence="2">
    <location>
        <begin position="194"/>
        <end position="212"/>
    </location>
</feature>
<feature type="compositionally biased region" description="Polar residues" evidence="1">
    <location>
        <begin position="343"/>
        <end position="356"/>
    </location>
</feature>
<evidence type="ECO:0000256" key="3">
    <source>
        <dbReference type="SAM" id="SignalP"/>
    </source>
</evidence>
<feature type="compositionally biased region" description="Low complexity" evidence="1">
    <location>
        <begin position="109"/>
        <end position="121"/>
    </location>
</feature>
<keyword evidence="2" id="KW-0472">Membrane</keyword>
<dbReference type="RefSeq" id="WP_379487926.1">
    <property type="nucleotide sequence ID" value="NZ_JBHLWK010000015.1"/>
</dbReference>
<evidence type="ECO:0000313" key="5">
    <source>
        <dbReference type="Proteomes" id="UP001589798"/>
    </source>
</evidence>
<evidence type="ECO:0000313" key="4">
    <source>
        <dbReference type="EMBL" id="MFC0205195.1"/>
    </source>
</evidence>
<dbReference type="Proteomes" id="UP001589798">
    <property type="component" value="Unassembled WGS sequence"/>
</dbReference>
<gene>
    <name evidence="4" type="ORF">ACFFJC_13055</name>
</gene>
<feature type="compositionally biased region" description="Polar residues" evidence="1">
    <location>
        <begin position="133"/>
        <end position="142"/>
    </location>
</feature>
<proteinExistence type="predicted"/>
<feature type="region of interest" description="Disordered" evidence="1">
    <location>
        <begin position="157"/>
        <end position="185"/>
    </location>
</feature>
<keyword evidence="2" id="KW-0812">Transmembrane</keyword>
<comment type="caution">
    <text evidence="4">The sequence shown here is derived from an EMBL/GenBank/DDBJ whole genome shotgun (WGS) entry which is preliminary data.</text>
</comment>
<evidence type="ECO:0000256" key="2">
    <source>
        <dbReference type="SAM" id="Phobius"/>
    </source>
</evidence>
<organism evidence="4 5">
    <name type="scientific">Novosphingobium soli</name>
    <dbReference type="NCBI Taxonomy" id="574956"/>
    <lineage>
        <taxon>Bacteria</taxon>
        <taxon>Pseudomonadati</taxon>
        <taxon>Pseudomonadota</taxon>
        <taxon>Alphaproteobacteria</taxon>
        <taxon>Sphingomonadales</taxon>
        <taxon>Sphingomonadaceae</taxon>
        <taxon>Novosphingobium</taxon>
    </lineage>
</organism>
<keyword evidence="2" id="KW-1133">Transmembrane helix</keyword>